<gene>
    <name evidence="2" type="ORF">H8R92_02280</name>
</gene>
<organism evidence="2 3">
    <name type="scientific">Clostridium lentum</name>
    <dbReference type="NCBI Taxonomy" id="2763037"/>
    <lineage>
        <taxon>Bacteria</taxon>
        <taxon>Bacillati</taxon>
        <taxon>Bacillota</taxon>
        <taxon>Clostridia</taxon>
        <taxon>Eubacteriales</taxon>
        <taxon>Clostridiaceae</taxon>
        <taxon>Clostridium</taxon>
    </lineage>
</organism>
<evidence type="ECO:0000313" key="3">
    <source>
        <dbReference type="Proteomes" id="UP000662088"/>
    </source>
</evidence>
<feature type="domain" description="N-acetyltransferase" evidence="1">
    <location>
        <begin position="20"/>
        <end position="185"/>
    </location>
</feature>
<protein>
    <submittedName>
        <fullName evidence="2">GNAT family N-acetyltransferase</fullName>
    </submittedName>
</protein>
<dbReference type="InterPro" id="IPR016181">
    <property type="entry name" value="Acyl_CoA_acyltransferase"/>
</dbReference>
<keyword evidence="3" id="KW-1185">Reference proteome</keyword>
<dbReference type="Pfam" id="PF00583">
    <property type="entry name" value="Acetyltransf_1"/>
    <property type="match status" value="1"/>
</dbReference>
<comment type="caution">
    <text evidence="2">The sequence shown here is derived from an EMBL/GenBank/DDBJ whole genome shotgun (WGS) entry which is preliminary data.</text>
</comment>
<keyword evidence="2" id="KW-0808">Transferase</keyword>
<reference evidence="2" key="1">
    <citation type="submission" date="2020-08" db="EMBL/GenBank/DDBJ databases">
        <title>Genome public.</title>
        <authorList>
            <person name="Liu C."/>
            <person name="Sun Q."/>
        </authorList>
    </citation>
    <scope>NUCLEOTIDE SEQUENCE</scope>
    <source>
        <strain evidence="2">NSJ-42</strain>
    </source>
</reference>
<dbReference type="Proteomes" id="UP000662088">
    <property type="component" value="Unassembled WGS sequence"/>
</dbReference>
<dbReference type="GO" id="GO:0016747">
    <property type="term" value="F:acyltransferase activity, transferring groups other than amino-acyl groups"/>
    <property type="evidence" value="ECO:0007669"/>
    <property type="project" value="InterPro"/>
</dbReference>
<dbReference type="EMBL" id="JACOOQ010000002">
    <property type="protein sequence ID" value="MBC5639276.1"/>
    <property type="molecule type" value="Genomic_DNA"/>
</dbReference>
<dbReference type="Gene3D" id="3.40.630.30">
    <property type="match status" value="1"/>
</dbReference>
<dbReference type="SUPFAM" id="SSF55729">
    <property type="entry name" value="Acyl-CoA N-acyltransferases (Nat)"/>
    <property type="match status" value="1"/>
</dbReference>
<evidence type="ECO:0000313" key="2">
    <source>
        <dbReference type="EMBL" id="MBC5639276.1"/>
    </source>
</evidence>
<dbReference type="InterPro" id="IPR000182">
    <property type="entry name" value="GNAT_dom"/>
</dbReference>
<dbReference type="AlphaFoldDB" id="A0A8I0A850"/>
<evidence type="ECO:0000259" key="1">
    <source>
        <dbReference type="PROSITE" id="PS51186"/>
    </source>
</evidence>
<sequence length="186" mass="21309">MGEILEIKRKDGAILQGQFKLLEEKDIKDIMRLQKIVIDALEDKQLFAPSEEGEFLLYIKELGNVIGCYESESNELIAMGVYGKLGHRENNYGYDLEMAKEELLSVGQIESTVVSPEYRGNSLQKKICLQLERISKNNNDKLLCATVSPYNKYSLKSFLDLGYEIKKDKLKYGGLRRYVVAKELQK</sequence>
<proteinExistence type="predicted"/>
<name>A0A8I0A850_9CLOT</name>
<accession>A0A8I0A850</accession>
<dbReference type="PROSITE" id="PS51186">
    <property type="entry name" value="GNAT"/>
    <property type="match status" value="1"/>
</dbReference>